<keyword evidence="2" id="KW-0418">Kinase</keyword>
<organism evidence="2 3">
    <name type="scientific">Paenibacillus phyllosphaerae</name>
    <dbReference type="NCBI Taxonomy" id="274593"/>
    <lineage>
        <taxon>Bacteria</taxon>
        <taxon>Bacillati</taxon>
        <taxon>Bacillota</taxon>
        <taxon>Bacilli</taxon>
        <taxon>Bacillales</taxon>
        <taxon>Paenibacillaceae</taxon>
        <taxon>Paenibacillus</taxon>
    </lineage>
</organism>
<evidence type="ECO:0000259" key="1">
    <source>
        <dbReference type="Pfam" id="PF00485"/>
    </source>
</evidence>
<accession>A0A7W5B5B0</accession>
<keyword evidence="2" id="KW-0808">Transferase</keyword>
<dbReference type="AlphaFoldDB" id="A0A7W5B5B0"/>
<dbReference type="EMBL" id="JACHXK010000034">
    <property type="protein sequence ID" value="MBB3114542.1"/>
    <property type="molecule type" value="Genomic_DNA"/>
</dbReference>
<dbReference type="SUPFAM" id="SSF52540">
    <property type="entry name" value="P-loop containing nucleoside triphosphate hydrolases"/>
    <property type="match status" value="1"/>
</dbReference>
<gene>
    <name evidence="2" type="ORF">FHS18_006663</name>
</gene>
<feature type="domain" description="Phosphoribulokinase/uridine kinase" evidence="1">
    <location>
        <begin position="84"/>
        <end position="167"/>
    </location>
</feature>
<dbReference type="GO" id="GO:0005524">
    <property type="term" value="F:ATP binding"/>
    <property type="evidence" value="ECO:0007669"/>
    <property type="project" value="InterPro"/>
</dbReference>
<dbReference type="Pfam" id="PF00485">
    <property type="entry name" value="PRK"/>
    <property type="match status" value="1"/>
</dbReference>
<name>A0A7W5B5B0_9BACL</name>
<evidence type="ECO:0000313" key="2">
    <source>
        <dbReference type="EMBL" id="MBB3114542.1"/>
    </source>
</evidence>
<dbReference type="InterPro" id="IPR027417">
    <property type="entry name" value="P-loop_NTPase"/>
</dbReference>
<dbReference type="Proteomes" id="UP000570361">
    <property type="component" value="Unassembled WGS sequence"/>
</dbReference>
<proteinExistence type="predicted"/>
<keyword evidence="3" id="KW-1185">Reference proteome</keyword>
<comment type="caution">
    <text evidence="2">The sequence shown here is derived from an EMBL/GenBank/DDBJ whole genome shotgun (WGS) entry which is preliminary data.</text>
</comment>
<dbReference type="EC" id="2.7.1.48" evidence="2"/>
<dbReference type="PANTHER" id="PTHR10285">
    <property type="entry name" value="URIDINE KINASE"/>
    <property type="match status" value="1"/>
</dbReference>
<dbReference type="InterPro" id="IPR006083">
    <property type="entry name" value="PRK/URK"/>
</dbReference>
<protein>
    <submittedName>
        <fullName evidence="2">Uridine kinase</fullName>
        <ecNumber evidence="2">2.7.1.48</ecNumber>
    </submittedName>
</protein>
<sequence length="203" mass="23616">MIMHAKPIIVGIAGGSGSGKTTWCDRLAQSIPDLPIKIIHEDHYYFRTRMTSSAPYTDKVYEDFNHPDSIDFPKMMEDLLRAANDAETEVVLVEGILVLAHPPLREWLDLKLYVECQADERIVRRIDRFMKKGFDYQDIVTEYVDIVRHRHDEFVEPSKWHADLILNGSGDPDKSVRVVQEWIKQALRSRKSFETVRDFNGKR</sequence>
<dbReference type="Gene3D" id="3.40.50.300">
    <property type="entry name" value="P-loop containing nucleotide triphosphate hydrolases"/>
    <property type="match status" value="2"/>
</dbReference>
<evidence type="ECO:0000313" key="3">
    <source>
        <dbReference type="Proteomes" id="UP000570361"/>
    </source>
</evidence>
<dbReference type="GO" id="GO:0004849">
    <property type="term" value="F:uridine kinase activity"/>
    <property type="evidence" value="ECO:0007669"/>
    <property type="project" value="UniProtKB-EC"/>
</dbReference>
<reference evidence="2 3" key="1">
    <citation type="submission" date="2020-08" db="EMBL/GenBank/DDBJ databases">
        <title>Genomic Encyclopedia of Type Strains, Phase III (KMG-III): the genomes of soil and plant-associated and newly described type strains.</title>
        <authorList>
            <person name="Whitman W."/>
        </authorList>
    </citation>
    <scope>NUCLEOTIDE SEQUENCE [LARGE SCALE GENOMIC DNA]</scope>
    <source>
        <strain evidence="2 3">CECT 5862</strain>
    </source>
</reference>